<feature type="non-terminal residue" evidence="7">
    <location>
        <position position="229"/>
    </location>
</feature>
<dbReference type="Gene3D" id="3.40.50.620">
    <property type="entry name" value="HUPs"/>
    <property type="match status" value="1"/>
</dbReference>
<dbReference type="InterPro" id="IPR014729">
    <property type="entry name" value="Rossmann-like_a/b/a_fold"/>
</dbReference>
<dbReference type="SUPFAM" id="SSF52402">
    <property type="entry name" value="Adenine nucleotide alpha hydrolases-like"/>
    <property type="match status" value="1"/>
</dbReference>
<dbReference type="PANTHER" id="PTHR23090">
    <property type="entry name" value="NH 3 /GLUTAMINE-DEPENDENT NAD + SYNTHETASE"/>
    <property type="match status" value="1"/>
</dbReference>
<keyword evidence="5" id="KW-0520">NAD</keyword>
<evidence type="ECO:0000256" key="3">
    <source>
        <dbReference type="ARBA" id="ARBA00022741"/>
    </source>
</evidence>
<keyword evidence="3" id="KW-0547">Nucleotide-binding</keyword>
<comment type="caution">
    <text evidence="7">The sequence shown here is derived from an EMBL/GenBank/DDBJ whole genome shotgun (WGS) entry which is preliminary data.</text>
</comment>
<organism evidence="7">
    <name type="scientific">marine sediment metagenome</name>
    <dbReference type="NCBI Taxonomy" id="412755"/>
    <lineage>
        <taxon>unclassified sequences</taxon>
        <taxon>metagenomes</taxon>
        <taxon>ecological metagenomes</taxon>
    </lineage>
</organism>
<dbReference type="GO" id="GO:0003952">
    <property type="term" value="F:NAD+ synthase (glutamine-hydrolyzing) activity"/>
    <property type="evidence" value="ECO:0007669"/>
    <property type="project" value="InterPro"/>
</dbReference>
<reference evidence="7" key="1">
    <citation type="journal article" date="2014" name="Front. Microbiol.">
        <title>High frequency of phylogenetically diverse reductive dehalogenase-homologous genes in deep subseafloor sedimentary metagenomes.</title>
        <authorList>
            <person name="Kawai M."/>
            <person name="Futagami T."/>
            <person name="Toyoda A."/>
            <person name="Takaki Y."/>
            <person name="Nishi S."/>
            <person name="Hori S."/>
            <person name="Arai W."/>
            <person name="Tsubouchi T."/>
            <person name="Morono Y."/>
            <person name="Uchiyama I."/>
            <person name="Ito T."/>
            <person name="Fujiyama A."/>
            <person name="Inagaki F."/>
            <person name="Takami H."/>
        </authorList>
    </citation>
    <scope>NUCLEOTIDE SEQUENCE</scope>
    <source>
        <strain evidence="7">Expedition CK06-06</strain>
    </source>
</reference>
<evidence type="ECO:0000256" key="1">
    <source>
        <dbReference type="ARBA" id="ARBA00004790"/>
    </source>
</evidence>
<dbReference type="InterPro" id="IPR003694">
    <property type="entry name" value="NAD_synthase"/>
</dbReference>
<dbReference type="InterPro" id="IPR022310">
    <property type="entry name" value="NAD/GMP_synthase"/>
</dbReference>
<evidence type="ECO:0000256" key="5">
    <source>
        <dbReference type="ARBA" id="ARBA00023027"/>
    </source>
</evidence>
<dbReference type="CDD" id="cd00553">
    <property type="entry name" value="NAD_synthase"/>
    <property type="match status" value="1"/>
</dbReference>
<name>X0YMA6_9ZZZZ</name>
<evidence type="ECO:0000256" key="4">
    <source>
        <dbReference type="ARBA" id="ARBA00022840"/>
    </source>
</evidence>
<evidence type="ECO:0000259" key="6">
    <source>
        <dbReference type="Pfam" id="PF02540"/>
    </source>
</evidence>
<gene>
    <name evidence="7" type="ORF">S01H1_78759</name>
</gene>
<dbReference type="Pfam" id="PF02540">
    <property type="entry name" value="NAD_synthase"/>
    <property type="match status" value="2"/>
</dbReference>
<feature type="domain" description="NAD/GMP synthase" evidence="6">
    <location>
        <begin position="181"/>
        <end position="228"/>
    </location>
</feature>
<evidence type="ECO:0000256" key="2">
    <source>
        <dbReference type="ARBA" id="ARBA00022598"/>
    </source>
</evidence>
<dbReference type="GO" id="GO:0005524">
    <property type="term" value="F:ATP binding"/>
    <property type="evidence" value="ECO:0007669"/>
    <property type="project" value="UniProtKB-KW"/>
</dbReference>
<protein>
    <recommendedName>
        <fullName evidence="6">NAD/GMP synthase domain-containing protein</fullName>
    </recommendedName>
</protein>
<dbReference type="AlphaFoldDB" id="X0YMA6"/>
<evidence type="ECO:0000313" key="7">
    <source>
        <dbReference type="EMBL" id="GAG48082.1"/>
    </source>
</evidence>
<dbReference type="GO" id="GO:0004359">
    <property type="term" value="F:glutaminase activity"/>
    <property type="evidence" value="ECO:0007669"/>
    <property type="project" value="InterPro"/>
</dbReference>
<proteinExistence type="predicted"/>
<accession>X0YMA6</accession>
<dbReference type="EMBL" id="BARS01053032">
    <property type="protein sequence ID" value="GAG48082.1"/>
    <property type="molecule type" value="Genomic_DNA"/>
</dbReference>
<dbReference type="PANTHER" id="PTHR23090:SF9">
    <property type="entry name" value="GLUTAMINE-DEPENDENT NAD(+) SYNTHETASE"/>
    <property type="match status" value="1"/>
</dbReference>
<comment type="pathway">
    <text evidence="1">Cofactor biosynthesis; NAD(+) biosynthesis.</text>
</comment>
<feature type="non-terminal residue" evidence="7">
    <location>
        <position position="1"/>
    </location>
</feature>
<dbReference type="GO" id="GO:0009435">
    <property type="term" value="P:NAD+ biosynthetic process"/>
    <property type="evidence" value="ECO:0007669"/>
    <property type="project" value="InterPro"/>
</dbReference>
<keyword evidence="2" id="KW-0436">Ligase</keyword>
<sequence>STLEKNRQVASGSPAVEFSRHVLDIDCAAVSQKIEHAIREIVARRLRRRGAVVGVSGGVDSAVCAALAARGLGSKRVLGLLMPERDSSPQSTARGKVLCEAIGIAYEVEDITSTLEGLGCYGRRDDAIRRLFPEYGPGYRQKIAVAGNLLGESRVNYFNVIVESPAGRQQKKRMPLDVYLQVVAATNMKQRTRKLLEYYHAERRNYTVLGTPNRLEYDQGFFVRGGDGL</sequence>
<dbReference type="GO" id="GO:0005737">
    <property type="term" value="C:cytoplasm"/>
    <property type="evidence" value="ECO:0007669"/>
    <property type="project" value="InterPro"/>
</dbReference>
<feature type="domain" description="NAD/GMP synthase" evidence="6">
    <location>
        <begin position="32"/>
        <end position="116"/>
    </location>
</feature>
<keyword evidence="4" id="KW-0067">ATP-binding</keyword>